<feature type="chain" id="PRO_5037364890" evidence="2">
    <location>
        <begin position="25"/>
        <end position="57"/>
    </location>
</feature>
<feature type="signal peptide" evidence="2">
    <location>
        <begin position="1"/>
        <end position="24"/>
    </location>
</feature>
<feature type="region of interest" description="Disordered" evidence="1">
    <location>
        <begin position="23"/>
        <end position="57"/>
    </location>
</feature>
<proteinExistence type="predicted"/>
<dbReference type="Proteomes" id="UP000887565">
    <property type="component" value="Unplaced"/>
</dbReference>
<name>A0A915L0Y1_ROMCU</name>
<dbReference type="AlphaFoldDB" id="A0A915L0Y1"/>
<keyword evidence="3" id="KW-1185">Reference proteome</keyword>
<evidence type="ECO:0000313" key="3">
    <source>
        <dbReference type="Proteomes" id="UP000887565"/>
    </source>
</evidence>
<sequence length="57" mass="6788">MPGHPSHRVATFLCAVATFAAVRGSRKSTPRGEKRKSKRKKRRREKRRERKKREERT</sequence>
<evidence type="ECO:0000313" key="4">
    <source>
        <dbReference type="WBParaSite" id="nRc.2.0.1.t44370-RA"/>
    </source>
</evidence>
<accession>A0A915L0Y1</accession>
<protein>
    <submittedName>
        <fullName evidence="4">Uncharacterized protein</fullName>
    </submittedName>
</protein>
<keyword evidence="2" id="KW-0732">Signal</keyword>
<evidence type="ECO:0000256" key="1">
    <source>
        <dbReference type="SAM" id="MobiDB-lite"/>
    </source>
</evidence>
<dbReference type="WBParaSite" id="nRc.2.0.1.t44370-RA">
    <property type="protein sequence ID" value="nRc.2.0.1.t44370-RA"/>
    <property type="gene ID" value="nRc.2.0.1.g44370"/>
</dbReference>
<feature type="compositionally biased region" description="Basic residues" evidence="1">
    <location>
        <begin position="24"/>
        <end position="51"/>
    </location>
</feature>
<organism evidence="3 4">
    <name type="scientific">Romanomermis culicivorax</name>
    <name type="common">Nematode worm</name>
    <dbReference type="NCBI Taxonomy" id="13658"/>
    <lineage>
        <taxon>Eukaryota</taxon>
        <taxon>Metazoa</taxon>
        <taxon>Ecdysozoa</taxon>
        <taxon>Nematoda</taxon>
        <taxon>Enoplea</taxon>
        <taxon>Dorylaimia</taxon>
        <taxon>Mermithida</taxon>
        <taxon>Mermithoidea</taxon>
        <taxon>Mermithidae</taxon>
        <taxon>Romanomermis</taxon>
    </lineage>
</organism>
<reference evidence="4" key="1">
    <citation type="submission" date="2022-11" db="UniProtKB">
        <authorList>
            <consortium name="WormBaseParasite"/>
        </authorList>
    </citation>
    <scope>IDENTIFICATION</scope>
</reference>
<evidence type="ECO:0000256" key="2">
    <source>
        <dbReference type="SAM" id="SignalP"/>
    </source>
</evidence>